<dbReference type="PANTHER" id="PTHR43135:SF3">
    <property type="entry name" value="ALPHA-D-RIBOSE 1-METHYLPHOSPHONATE 5-TRIPHOSPHATE DIPHOSPHATASE"/>
    <property type="match status" value="1"/>
</dbReference>
<dbReference type="EMBL" id="RJKX01000011">
    <property type="protein sequence ID" value="ROQ01268.1"/>
    <property type="molecule type" value="Genomic_DNA"/>
</dbReference>
<dbReference type="AlphaFoldDB" id="A0A3N1MCE4"/>
<dbReference type="Gene3D" id="3.20.20.140">
    <property type="entry name" value="Metal-dependent hydrolases"/>
    <property type="match status" value="1"/>
</dbReference>
<dbReference type="SUPFAM" id="SSF51338">
    <property type="entry name" value="Composite domain of metallo-dependent hydrolases"/>
    <property type="match status" value="1"/>
</dbReference>
<dbReference type="Proteomes" id="UP000278222">
    <property type="component" value="Unassembled WGS sequence"/>
</dbReference>
<dbReference type="Pfam" id="PF01979">
    <property type="entry name" value="Amidohydro_1"/>
    <property type="match status" value="1"/>
</dbReference>
<dbReference type="GO" id="GO:0016810">
    <property type="term" value="F:hydrolase activity, acting on carbon-nitrogen (but not peptide) bonds"/>
    <property type="evidence" value="ECO:0007669"/>
    <property type="project" value="InterPro"/>
</dbReference>
<comment type="caution">
    <text evidence="2">The sequence shown here is derived from an EMBL/GenBank/DDBJ whole genome shotgun (WGS) entry which is preliminary data.</text>
</comment>
<reference evidence="2 3" key="1">
    <citation type="submission" date="2018-11" db="EMBL/GenBank/DDBJ databases">
        <title>Genomic Encyclopedia of Type Strains, Phase IV (KMG-IV): sequencing the most valuable type-strain genomes for metagenomic binning, comparative biology and taxonomic classification.</title>
        <authorList>
            <person name="Goeker M."/>
        </authorList>
    </citation>
    <scope>NUCLEOTIDE SEQUENCE [LARGE SCALE GENOMIC DNA]</scope>
    <source>
        <strain evidence="2 3">DSM 5900</strain>
    </source>
</reference>
<dbReference type="RefSeq" id="WP_123688049.1">
    <property type="nucleotide sequence ID" value="NZ_AP019700.1"/>
</dbReference>
<proteinExistence type="predicted"/>
<dbReference type="OrthoDB" id="9782972at2"/>
<dbReference type="SUPFAM" id="SSF51556">
    <property type="entry name" value="Metallo-dependent hydrolases"/>
    <property type="match status" value="1"/>
</dbReference>
<protein>
    <submittedName>
        <fullName evidence="2">Imidazolonepropionase-like amidohydrolase</fullName>
    </submittedName>
</protein>
<dbReference type="InterPro" id="IPR032466">
    <property type="entry name" value="Metal_Hydrolase"/>
</dbReference>
<evidence type="ECO:0000259" key="1">
    <source>
        <dbReference type="Pfam" id="PF01979"/>
    </source>
</evidence>
<gene>
    <name evidence="2" type="ORF">EDC65_0446</name>
</gene>
<keyword evidence="3" id="KW-1185">Reference proteome</keyword>
<dbReference type="InterPro" id="IPR011059">
    <property type="entry name" value="Metal-dep_hydrolase_composite"/>
</dbReference>
<evidence type="ECO:0000313" key="2">
    <source>
        <dbReference type="EMBL" id="ROQ01268.1"/>
    </source>
</evidence>
<dbReference type="InterPro" id="IPR051781">
    <property type="entry name" value="Metallo-dep_Hydrolase"/>
</dbReference>
<dbReference type="InterPro" id="IPR006680">
    <property type="entry name" value="Amidohydro-rel"/>
</dbReference>
<sequence length="429" mass="46258">MSQPERILFRNIRVIDGSGTAPFMGEVLVAGRRIEAVGRQAGALDAQGATVVEGGGATLMPGLVEAHAHASFANTSTLEALGDIPPEEHTLLTMKHVRLLLDHGFTSISSAASAKPRLDVVIRNAIEAGDIPGPRMLAASPEITPTSGLGDVRLHHMHRDTFAVVADGADEFRRVARHFVREGVDTLKINPSGDEFVPHARARHTVMNDDEVAAVCEVARSRDKRVAAHARSAESVKMALRHGVQIIFHATLSDEEALDQLEAARDRVFVVPTVGVTYATFKEAGDFGIHLPGDVLDALEVELEAACANMKALHRRGVRILPGGDYGFLWNPIGRNARDLEHFVKLFGFSPLEAITAATRLGGELMMQGDELGQVKPGFLADLLLVDGDPSRDVAILQDRDRLLAIMQEGRFHKAPAAGRRVAQPMAAE</sequence>
<dbReference type="CDD" id="cd01299">
    <property type="entry name" value="Met_dep_hydrolase_A"/>
    <property type="match status" value="1"/>
</dbReference>
<accession>A0A3N1MCE4</accession>
<name>A0A3N1MCE4_9PROT</name>
<dbReference type="PANTHER" id="PTHR43135">
    <property type="entry name" value="ALPHA-D-RIBOSE 1-METHYLPHOSPHONATE 5-TRIPHOSPHATE DIPHOSPHATASE"/>
    <property type="match status" value="1"/>
</dbReference>
<dbReference type="InterPro" id="IPR057744">
    <property type="entry name" value="OTAase-like"/>
</dbReference>
<organism evidence="2 3">
    <name type="scientific">Stella humosa</name>
    <dbReference type="NCBI Taxonomy" id="94"/>
    <lineage>
        <taxon>Bacteria</taxon>
        <taxon>Pseudomonadati</taxon>
        <taxon>Pseudomonadota</taxon>
        <taxon>Alphaproteobacteria</taxon>
        <taxon>Rhodospirillales</taxon>
        <taxon>Stellaceae</taxon>
        <taxon>Stella</taxon>
    </lineage>
</organism>
<feature type="domain" description="Amidohydrolase-related" evidence="1">
    <location>
        <begin position="58"/>
        <end position="407"/>
    </location>
</feature>
<keyword evidence="2" id="KW-0378">Hydrolase</keyword>
<evidence type="ECO:0000313" key="3">
    <source>
        <dbReference type="Proteomes" id="UP000278222"/>
    </source>
</evidence>
<dbReference type="Gene3D" id="2.30.40.10">
    <property type="entry name" value="Urease, subunit C, domain 1"/>
    <property type="match status" value="1"/>
</dbReference>